<name>W4QL65_9BACI</name>
<organism evidence="1 2">
    <name type="scientific">Halalkalibacter hemicellulosilyticusJCM 9152</name>
    <dbReference type="NCBI Taxonomy" id="1236971"/>
    <lineage>
        <taxon>Bacteria</taxon>
        <taxon>Bacillati</taxon>
        <taxon>Bacillota</taxon>
        <taxon>Bacilli</taxon>
        <taxon>Bacillales</taxon>
        <taxon>Bacillaceae</taxon>
        <taxon>Halalkalibacter</taxon>
    </lineage>
</organism>
<dbReference type="Proteomes" id="UP000018895">
    <property type="component" value="Unassembled WGS sequence"/>
</dbReference>
<sequence>MEKDYGIFKYVESKSDLLSCLNAISNALRDSQKEDGEFAKITARQMERYFNDLQEILKDKDLV</sequence>
<dbReference type="RefSeq" id="WP_035347441.1">
    <property type="nucleotide sequence ID" value="NZ_BAUU01000058.1"/>
</dbReference>
<accession>W4QL65</accession>
<dbReference type="AlphaFoldDB" id="W4QL65"/>
<comment type="caution">
    <text evidence="1">The sequence shown here is derived from an EMBL/GenBank/DDBJ whole genome shotgun (WGS) entry which is preliminary data.</text>
</comment>
<proteinExistence type="predicted"/>
<evidence type="ECO:0000313" key="1">
    <source>
        <dbReference type="EMBL" id="GAE32860.1"/>
    </source>
</evidence>
<reference evidence="1" key="1">
    <citation type="journal article" date="2014" name="Genome Announc.">
        <title>Draft Genome Sequences of Three Alkaliphilic Bacillus Strains, Bacillus wakoensis JCM 9140T, Bacillus akibai JCM 9157T, and Bacillus hemicellulosilyticus JCM 9152T.</title>
        <authorList>
            <person name="Yuki M."/>
            <person name="Oshima K."/>
            <person name="Suda W."/>
            <person name="Oshida Y."/>
            <person name="Kitamura K."/>
            <person name="Iida T."/>
            <person name="Hattori M."/>
            <person name="Ohkuma M."/>
        </authorList>
    </citation>
    <scope>NUCLEOTIDE SEQUENCE [LARGE SCALE GENOMIC DNA]</scope>
    <source>
        <strain evidence="1">JCM 9152</strain>
    </source>
</reference>
<evidence type="ECO:0000313" key="2">
    <source>
        <dbReference type="Proteomes" id="UP000018895"/>
    </source>
</evidence>
<dbReference type="EMBL" id="BAUU01000058">
    <property type="protein sequence ID" value="GAE32860.1"/>
    <property type="molecule type" value="Genomic_DNA"/>
</dbReference>
<protein>
    <submittedName>
        <fullName evidence="1">Uncharacterized protein</fullName>
    </submittedName>
</protein>
<gene>
    <name evidence="1" type="ORF">JCM9152_4447</name>
</gene>
<keyword evidence="2" id="KW-1185">Reference proteome</keyword>
<dbReference type="STRING" id="1236971.JCM9152_4447"/>